<dbReference type="Pfam" id="PF01935">
    <property type="entry name" value="DUF87"/>
    <property type="match status" value="1"/>
</dbReference>
<comment type="caution">
    <text evidence="3">The sequence shown here is derived from an EMBL/GenBank/DDBJ whole genome shotgun (WGS) entry which is preliminary data.</text>
</comment>
<dbReference type="InterPro" id="IPR027417">
    <property type="entry name" value="P-loop_NTPase"/>
</dbReference>
<dbReference type="SUPFAM" id="SSF52540">
    <property type="entry name" value="P-loop containing nucleoside triphosphate hydrolases"/>
    <property type="match status" value="1"/>
</dbReference>
<name>A0ABT2NFQ0_9CYAN</name>
<proteinExistence type="predicted"/>
<gene>
    <name evidence="3" type="ORF">NG792_27810</name>
</gene>
<keyword evidence="1" id="KW-0472">Membrane</keyword>
<keyword evidence="1" id="KW-0812">Transmembrane</keyword>
<keyword evidence="4" id="KW-1185">Reference proteome</keyword>
<dbReference type="InterPro" id="IPR002789">
    <property type="entry name" value="HerA_central"/>
</dbReference>
<feature type="domain" description="Helicase HerA central" evidence="2">
    <location>
        <begin position="112"/>
        <end position="159"/>
    </location>
</feature>
<feature type="transmembrane region" description="Helical" evidence="1">
    <location>
        <begin position="49"/>
        <end position="67"/>
    </location>
</feature>
<reference evidence="3 4" key="1">
    <citation type="journal article" date="2022" name="Front. Microbiol.">
        <title>High genomic differentiation and limited gene flow indicate recent cryptic speciation within the genus Laspinema (cyanobacteria).</title>
        <authorList>
            <person name="Stanojkovic A."/>
            <person name="Skoupy S."/>
            <person name="Skaloud P."/>
            <person name="Dvorak P."/>
        </authorList>
    </citation>
    <scope>NUCLEOTIDE SEQUENCE [LARGE SCALE GENOMIC DNA]</scope>
    <source>
        <strain evidence="3 4">D3b</strain>
    </source>
</reference>
<organism evidence="3 4">
    <name type="scientific">Laspinema olomoucense D3b</name>
    <dbReference type="NCBI Taxonomy" id="2953688"/>
    <lineage>
        <taxon>Bacteria</taxon>
        <taxon>Bacillati</taxon>
        <taxon>Cyanobacteriota</taxon>
        <taxon>Cyanophyceae</taxon>
        <taxon>Oscillatoriophycideae</taxon>
        <taxon>Oscillatoriales</taxon>
        <taxon>Laspinemataceae</taxon>
        <taxon>Laspinema</taxon>
        <taxon>Laspinema olomoucense</taxon>
    </lineage>
</organism>
<evidence type="ECO:0000259" key="2">
    <source>
        <dbReference type="Pfam" id="PF01935"/>
    </source>
</evidence>
<protein>
    <submittedName>
        <fullName evidence="3">DUF87 domain-containing protein</fullName>
    </submittedName>
</protein>
<accession>A0ABT2NFQ0</accession>
<dbReference type="EMBL" id="JAMXFA010000073">
    <property type="protein sequence ID" value="MCT7981533.1"/>
    <property type="molecule type" value="Genomic_DNA"/>
</dbReference>
<dbReference type="RefSeq" id="WP_261237693.1">
    <property type="nucleotide sequence ID" value="NZ_JAMXFA010000073.1"/>
</dbReference>
<evidence type="ECO:0000313" key="3">
    <source>
        <dbReference type="EMBL" id="MCT7981533.1"/>
    </source>
</evidence>
<dbReference type="CDD" id="cd00009">
    <property type="entry name" value="AAA"/>
    <property type="match status" value="1"/>
</dbReference>
<keyword evidence="1" id="KW-1133">Transmembrane helix</keyword>
<evidence type="ECO:0000313" key="4">
    <source>
        <dbReference type="Proteomes" id="UP001525961"/>
    </source>
</evidence>
<evidence type="ECO:0000256" key="1">
    <source>
        <dbReference type="SAM" id="Phobius"/>
    </source>
</evidence>
<sequence>MSLSKFISNAALLTTAPLLLSAGMLYRSGSCVRQGDQIYLQLHKSDMSPLFVLGGLAAGGIAGFQFYQMSREEKGHGSIALPGINPLPSLPPTQTHQSDPLTSAIDSGLVSLIGSQGSGKTTLAAAILRRRIKQGHQVIVLNHHYEYGSYKPLKVYGKGDTLKQQFEDIEKGIEWFLSEREKRYAIRQNKPQAEWYFESEPITILIEEMGEYSGNVDADLMSSFLKTIVAGVRKANLFVLMVSQGDTLEMLGGGSAKGLSKLLKEGFIKIELTAKSDPSKIGGLAPTGQGTIATNGGEPIPVKIPDVRDMFPKGHWELDFSDLISTRSSFELDVESSSVPVPDDALDTSKLFEISRKHGWVSASKAKQLCWKLKHLTPDQMRELFLQLSANGQGYVRGEGEGLEWRIERVVD</sequence>
<dbReference type="Proteomes" id="UP001525961">
    <property type="component" value="Unassembled WGS sequence"/>
</dbReference>
<dbReference type="Gene3D" id="3.40.50.300">
    <property type="entry name" value="P-loop containing nucleotide triphosphate hydrolases"/>
    <property type="match status" value="1"/>
</dbReference>